<evidence type="ECO:0000313" key="4">
    <source>
        <dbReference type="Proteomes" id="UP001319870"/>
    </source>
</evidence>
<dbReference type="InterPro" id="IPR024775">
    <property type="entry name" value="DinB-like"/>
</dbReference>
<dbReference type="RefSeq" id="WP_225564199.1">
    <property type="nucleotide sequence ID" value="NZ_JAIXCQ010000002.1"/>
</dbReference>
<dbReference type="SUPFAM" id="SSF109854">
    <property type="entry name" value="DinB/YfiT-like putative metalloenzymes"/>
    <property type="match status" value="1"/>
</dbReference>
<dbReference type="InterPro" id="IPR034660">
    <property type="entry name" value="DinB/YfiT-like"/>
</dbReference>
<feature type="coiled-coil region" evidence="1">
    <location>
        <begin position="89"/>
        <end position="116"/>
    </location>
</feature>
<protein>
    <submittedName>
        <fullName evidence="3">DinB family protein</fullName>
    </submittedName>
</protein>
<dbReference type="SUPFAM" id="SSF141571">
    <property type="entry name" value="Pentapeptide repeat-like"/>
    <property type="match status" value="1"/>
</dbReference>
<dbReference type="EMBL" id="JAIXCQ010000002">
    <property type="protein sequence ID" value="MCA5892418.1"/>
    <property type="molecule type" value="Genomic_DNA"/>
</dbReference>
<comment type="caution">
    <text evidence="3">The sequence shown here is derived from an EMBL/GenBank/DDBJ whole genome shotgun (WGS) entry which is preliminary data.</text>
</comment>
<dbReference type="Gene3D" id="2.160.20.80">
    <property type="entry name" value="E3 ubiquitin-protein ligase SopA"/>
    <property type="match status" value="1"/>
</dbReference>
<evidence type="ECO:0000259" key="2">
    <source>
        <dbReference type="Pfam" id="PF12867"/>
    </source>
</evidence>
<feature type="domain" description="DinB-like" evidence="2">
    <location>
        <begin position="104"/>
        <end position="246"/>
    </location>
</feature>
<keyword evidence="1" id="KW-0175">Coiled coil</keyword>
<keyword evidence="4" id="KW-1185">Reference proteome</keyword>
<name>A0ABS7ZBI8_9MICO</name>
<reference evidence="3 4" key="1">
    <citation type="submission" date="2021-09" db="EMBL/GenBank/DDBJ databases">
        <title>Isoptericola luteus sp. nov., a novel bacterium isolated from Harbin, the capital city of Heilongjiang province.</title>
        <authorList>
            <person name="Li J."/>
        </authorList>
    </citation>
    <scope>NUCLEOTIDE SEQUENCE [LARGE SCALE GENOMIC DNA]</scope>
    <source>
        <strain evidence="3 4">NEAU-Y5</strain>
    </source>
</reference>
<evidence type="ECO:0000313" key="3">
    <source>
        <dbReference type="EMBL" id="MCA5892418.1"/>
    </source>
</evidence>
<gene>
    <name evidence="3" type="ORF">LEP48_03500</name>
</gene>
<accession>A0ABS7ZBI8</accession>
<organism evidence="3 4">
    <name type="scientific">Isoptericola luteus</name>
    <dbReference type="NCBI Taxonomy" id="2879484"/>
    <lineage>
        <taxon>Bacteria</taxon>
        <taxon>Bacillati</taxon>
        <taxon>Actinomycetota</taxon>
        <taxon>Actinomycetes</taxon>
        <taxon>Micrococcales</taxon>
        <taxon>Promicromonosporaceae</taxon>
        <taxon>Isoptericola</taxon>
    </lineage>
</organism>
<sequence length="266" mass="29367">MTRFGPDDDLRGVQVDEADMTGASFRLVKLDAVRIDQSFLPGARMRGVDLTEADIDGAISGLRVNGVQVEPLIEAELDRRSPGREQSRSQDLAEQRASLEQALRRWEAHLERAAALGPGAVDVSVDGEWSTAQTLRHLVLAVDGWVRYGLRGVDDAFWYAGLPFTEYEPEVGRFGVDLTAEPSWEEVRAAHADRVSQVFAAYDDLAGTDVMADAPRLPPWAPSGMTSPVWRCLGVIVREHWEHLRFAERDLDTFVARGGRASGVRG</sequence>
<evidence type="ECO:0000256" key="1">
    <source>
        <dbReference type="SAM" id="Coils"/>
    </source>
</evidence>
<proteinExistence type="predicted"/>
<dbReference type="Proteomes" id="UP001319870">
    <property type="component" value="Unassembled WGS sequence"/>
</dbReference>
<dbReference type="InterPro" id="IPR001646">
    <property type="entry name" value="5peptide_repeat"/>
</dbReference>
<dbReference type="Pfam" id="PF12867">
    <property type="entry name" value="DinB_2"/>
    <property type="match status" value="1"/>
</dbReference>
<dbReference type="Pfam" id="PF00805">
    <property type="entry name" value="Pentapeptide"/>
    <property type="match status" value="1"/>
</dbReference>